<feature type="compositionally biased region" description="Acidic residues" evidence="1">
    <location>
        <begin position="360"/>
        <end position="374"/>
    </location>
</feature>
<feature type="compositionally biased region" description="Polar residues" evidence="1">
    <location>
        <begin position="307"/>
        <end position="316"/>
    </location>
</feature>
<organism evidence="3">
    <name type="scientific">Salmonella enterica subsp. enterica serovar Agona</name>
    <dbReference type="NCBI Taxonomy" id="58095"/>
    <lineage>
        <taxon>Bacteria</taxon>
        <taxon>Pseudomonadati</taxon>
        <taxon>Pseudomonadota</taxon>
        <taxon>Gammaproteobacteria</taxon>
        <taxon>Enterobacterales</taxon>
        <taxon>Enterobacteriaceae</taxon>
        <taxon>Salmonella</taxon>
    </lineage>
</organism>
<dbReference type="EMBL" id="AAFGSL010000023">
    <property type="protein sequence ID" value="EBF7616003.1"/>
    <property type="molecule type" value="Genomic_DNA"/>
</dbReference>
<feature type="compositionally biased region" description="Acidic residues" evidence="1">
    <location>
        <begin position="296"/>
        <end position="306"/>
    </location>
</feature>
<feature type="compositionally biased region" description="Acidic residues" evidence="1">
    <location>
        <begin position="261"/>
        <end position="285"/>
    </location>
</feature>
<accession>A0A5T4A596</accession>
<protein>
    <submittedName>
        <fullName evidence="3">VWA domain-containing protein</fullName>
    </submittedName>
</protein>
<feature type="domain" description="VWFA" evidence="2">
    <location>
        <begin position="505"/>
        <end position="639"/>
    </location>
</feature>
<feature type="compositionally biased region" description="Low complexity" evidence="1">
    <location>
        <begin position="334"/>
        <end position="346"/>
    </location>
</feature>
<proteinExistence type="predicted"/>
<dbReference type="AlphaFoldDB" id="A0A5T4A596"/>
<dbReference type="Pfam" id="PF00092">
    <property type="entry name" value="VWA"/>
    <property type="match status" value="1"/>
</dbReference>
<feature type="region of interest" description="Disordered" evidence="1">
    <location>
        <begin position="252"/>
        <end position="374"/>
    </location>
</feature>
<reference evidence="3" key="1">
    <citation type="submission" date="2019-05" db="EMBL/GenBank/DDBJ databases">
        <authorList>
            <person name="Ashton P.M."/>
            <person name="Dallman T."/>
            <person name="Nair S."/>
            <person name="De Pinna E."/>
            <person name="Peters T."/>
            <person name="Grant K."/>
        </authorList>
    </citation>
    <scope>NUCLEOTIDE SEQUENCE</scope>
    <source>
        <strain evidence="3">240168</strain>
    </source>
</reference>
<sequence length="674" mass="74811">MKLDLKSSPRHIKRLQNIAKVISGLGDVRVVIDDNTKGPYFDPVNKVCVLPNGDYSDDDFVSLIEGFTCHEAGHGRYTDSEVYSDAFNSVLKSSEGFTRFDDGMNAEFESLAEKRKAYSRAKRLTGLINLFDDVQMEEKVGNDYPDAKRRLAATYALMVKAGRMTPDISSRPENPVLFIEWYLLNSLRVKVLQQAGHKETLDPFFDYAQKILSPVISDVEEIFHDALGCENTQGCESLARKTLALLERLRDEAREQQQQTEQEEQEAYDESETETETDTDTDTESEDKSLESTDSREDDSEDDSEGQADTSDNSDLAQEGCSEPSELAEDNEGNNEPTGGNPTGDNIIEDDTDAINPSESESDEASSTNVEDESNFSSAQWEILADLLDAFLGSDEDSEDYHDALAKEIEGIASKVSDDVKAEFGASEWDIPDLLIDLNVYNEALSLSHSIGSDLSVLQQVKMRGRNKTHERGITFDGNRLILSPMGVRDVFRAQSESKNRGHVGLVLVRDISASMANDERYIHAIKSDLALSMAAESLSKMHVSNIVFPFKESEFEIIKTFDQSVEESLSKFTLGCKGYYTPTGSALMAAVDLLLDSQFDRKIIFLITDGYPNKSEFTIGEVMEKAKCNGIEIVGVGIKTDEIIGFETDTFVTVDDTSLLSIEVSKLVHQILS</sequence>
<evidence type="ECO:0000313" key="3">
    <source>
        <dbReference type="EMBL" id="EBF7616003.1"/>
    </source>
</evidence>
<evidence type="ECO:0000256" key="1">
    <source>
        <dbReference type="SAM" id="MobiDB-lite"/>
    </source>
</evidence>
<dbReference type="InterPro" id="IPR036465">
    <property type="entry name" value="vWFA_dom_sf"/>
</dbReference>
<name>A0A5T4A596_SALET</name>
<dbReference type="SMART" id="SM00327">
    <property type="entry name" value="VWA"/>
    <property type="match status" value="1"/>
</dbReference>
<dbReference type="Gene3D" id="3.40.50.410">
    <property type="entry name" value="von Willebrand factor, type A domain"/>
    <property type="match status" value="1"/>
</dbReference>
<dbReference type="SUPFAM" id="SSF53300">
    <property type="entry name" value="vWA-like"/>
    <property type="match status" value="1"/>
</dbReference>
<dbReference type="PROSITE" id="PS50234">
    <property type="entry name" value="VWFA"/>
    <property type="match status" value="1"/>
</dbReference>
<feature type="compositionally biased region" description="Basic and acidic residues" evidence="1">
    <location>
        <begin position="286"/>
        <end position="295"/>
    </location>
</feature>
<evidence type="ECO:0000259" key="2">
    <source>
        <dbReference type="PROSITE" id="PS50234"/>
    </source>
</evidence>
<gene>
    <name evidence="3" type="ORF">DEM85_19015</name>
</gene>
<dbReference type="InterPro" id="IPR002035">
    <property type="entry name" value="VWF_A"/>
</dbReference>
<comment type="caution">
    <text evidence="3">The sequence shown here is derived from an EMBL/GenBank/DDBJ whole genome shotgun (WGS) entry which is preliminary data.</text>
</comment>